<evidence type="ECO:0000313" key="2">
    <source>
        <dbReference type="EMBL" id="CDS36157.1"/>
    </source>
</evidence>
<proteinExistence type="predicted"/>
<reference evidence="2" key="2">
    <citation type="submission" date="2015-11" db="EMBL/GenBank/DDBJ databases">
        <authorList>
            <person name="Zhang Y."/>
            <person name="Guo Z."/>
        </authorList>
    </citation>
    <scope>NUCLEOTIDE SEQUENCE</scope>
</reference>
<evidence type="ECO:0000256" key="1">
    <source>
        <dbReference type="SAM" id="Phobius"/>
    </source>
</evidence>
<keyword evidence="3" id="KW-1185">Reference proteome</keyword>
<keyword evidence="1" id="KW-0472">Membrane</keyword>
<gene>
    <name evidence="2" type="ORF">EmuJ_000308900</name>
</gene>
<keyword evidence="1" id="KW-0812">Transmembrane</keyword>
<sequence>MSVSVTSLRNNRELVPFRYRLDPLPPWAHHSVSAAVWTARRISPLVAYIKASHETKAALHTRLHAFQPLHPFLLSTFVFLSSSSTSTSTSALASNSTSTSFFKSTFTTEHSPFFFSFPPPFLFASNLTTSISSSSSSFFYSSCIFPSLFLFVFTFAVSLLLPPTFTLVSVPSSPAFPSRTLCLQSPTNTHTYAMHKSEHLNCALTCVFFLSNGTVIYQA</sequence>
<evidence type="ECO:0000313" key="3">
    <source>
        <dbReference type="Proteomes" id="UP000017246"/>
    </source>
</evidence>
<dbReference type="EMBL" id="LN901921">
    <property type="protein sequence ID" value="CDS36157.1"/>
    <property type="molecule type" value="Genomic_DNA"/>
</dbReference>
<feature type="transmembrane region" description="Helical" evidence="1">
    <location>
        <begin position="138"/>
        <end position="161"/>
    </location>
</feature>
<dbReference type="Proteomes" id="UP000017246">
    <property type="component" value="Unassembled WGS sequence"/>
</dbReference>
<name>A0A068Y161_ECHMU</name>
<accession>A0A068Y161</accession>
<organism evidence="2 3">
    <name type="scientific">Echinococcus multilocularis</name>
    <name type="common">Fox tapeworm</name>
    <dbReference type="NCBI Taxonomy" id="6211"/>
    <lineage>
        <taxon>Eukaryota</taxon>
        <taxon>Metazoa</taxon>
        <taxon>Spiralia</taxon>
        <taxon>Lophotrochozoa</taxon>
        <taxon>Platyhelminthes</taxon>
        <taxon>Cestoda</taxon>
        <taxon>Eucestoda</taxon>
        <taxon>Cyclophyllidea</taxon>
        <taxon>Taeniidae</taxon>
        <taxon>Echinococcus</taxon>
    </lineage>
</organism>
<protein>
    <submittedName>
        <fullName evidence="2">Hypothetical transcript</fullName>
    </submittedName>
</protein>
<reference evidence="2" key="1">
    <citation type="journal article" date="2013" name="Nature">
        <title>The genomes of four tapeworm species reveal adaptations to parasitism.</title>
        <authorList>
            <person name="Tsai I.J."/>
            <person name="Zarowiecki M."/>
            <person name="Holroyd N."/>
            <person name="Garciarrubio A."/>
            <person name="Sanchez-Flores A."/>
            <person name="Brooks K.L."/>
            <person name="Tracey A."/>
            <person name="Bobes R.J."/>
            <person name="Fragoso G."/>
            <person name="Sciutto E."/>
            <person name="Aslett M."/>
            <person name="Beasley H."/>
            <person name="Bennett H.M."/>
            <person name="Cai J."/>
            <person name="Camicia F."/>
            <person name="Clark R."/>
            <person name="Cucher M."/>
            <person name="De Silva N."/>
            <person name="Day T.A."/>
            <person name="Deplazes P."/>
            <person name="Estrada K."/>
            <person name="Fernandez C."/>
            <person name="Holland P.W."/>
            <person name="Hou J."/>
            <person name="Hu S."/>
            <person name="Huckvale T."/>
            <person name="Hung S.S."/>
            <person name="Kamenetzky L."/>
            <person name="Keane J.A."/>
            <person name="Kiss F."/>
            <person name="Koziol U."/>
            <person name="Lambert O."/>
            <person name="Liu K."/>
            <person name="Luo X."/>
            <person name="Luo Y."/>
            <person name="Macchiaroli N."/>
            <person name="Nichol S."/>
            <person name="Paps J."/>
            <person name="Parkinson J."/>
            <person name="Pouchkina-Stantcheva N."/>
            <person name="Riddiford N."/>
            <person name="Rosenzvit M."/>
            <person name="Salinas G."/>
            <person name="Wasmuth J.D."/>
            <person name="Zamanian M."/>
            <person name="Zheng Y."/>
            <person name="Cai X."/>
            <person name="Soberon X."/>
            <person name="Olson P.D."/>
            <person name="Laclette J.P."/>
            <person name="Brehm K."/>
            <person name="Berriman M."/>
            <person name="Garciarrubio A."/>
            <person name="Bobes R.J."/>
            <person name="Fragoso G."/>
            <person name="Sanchez-Flores A."/>
            <person name="Estrada K."/>
            <person name="Cevallos M.A."/>
            <person name="Morett E."/>
            <person name="Gonzalez V."/>
            <person name="Portillo T."/>
            <person name="Ochoa-Leyva A."/>
            <person name="Jose M.V."/>
            <person name="Sciutto E."/>
            <person name="Landa A."/>
            <person name="Jimenez L."/>
            <person name="Valdes V."/>
            <person name="Carrero J.C."/>
            <person name="Larralde C."/>
            <person name="Morales-Montor J."/>
            <person name="Limon-Lason J."/>
            <person name="Soberon X."/>
            <person name="Laclette J.P."/>
        </authorList>
    </citation>
    <scope>NUCLEOTIDE SEQUENCE [LARGE SCALE GENOMIC DNA]</scope>
</reference>
<dbReference type="AlphaFoldDB" id="A0A068Y161"/>
<dbReference type="OrthoDB" id="10667153at2759"/>
<keyword evidence="1" id="KW-1133">Transmembrane helix</keyword>